<organism evidence="2 3">
    <name type="scientific">Portunus trituberculatus</name>
    <name type="common">Swimming crab</name>
    <name type="synonym">Neptunus trituberculatus</name>
    <dbReference type="NCBI Taxonomy" id="210409"/>
    <lineage>
        <taxon>Eukaryota</taxon>
        <taxon>Metazoa</taxon>
        <taxon>Ecdysozoa</taxon>
        <taxon>Arthropoda</taxon>
        <taxon>Crustacea</taxon>
        <taxon>Multicrustacea</taxon>
        <taxon>Malacostraca</taxon>
        <taxon>Eumalacostraca</taxon>
        <taxon>Eucarida</taxon>
        <taxon>Decapoda</taxon>
        <taxon>Pleocyemata</taxon>
        <taxon>Brachyura</taxon>
        <taxon>Eubrachyura</taxon>
        <taxon>Portunoidea</taxon>
        <taxon>Portunidae</taxon>
        <taxon>Portuninae</taxon>
        <taxon>Portunus</taxon>
    </lineage>
</organism>
<evidence type="ECO:0000313" key="2">
    <source>
        <dbReference type="EMBL" id="MPC55551.1"/>
    </source>
</evidence>
<feature type="transmembrane region" description="Helical" evidence="1">
    <location>
        <begin position="12"/>
        <end position="32"/>
    </location>
</feature>
<sequence length="101" mass="11053">MPPRPSLIEPRFSQVSGMVVVVVVVVVVAVFCQSADSTSGGKQHLVMIQMHQCSGGWESPVFSIMFVKGVIKPVDTSVPVTANRAPLCLSLSMSWLRRHRF</sequence>
<protein>
    <submittedName>
        <fullName evidence="2">Uncharacterized protein</fullName>
    </submittedName>
</protein>
<dbReference type="EMBL" id="VSRR010013274">
    <property type="protein sequence ID" value="MPC55551.1"/>
    <property type="molecule type" value="Genomic_DNA"/>
</dbReference>
<keyword evidence="1" id="KW-0472">Membrane</keyword>
<dbReference type="Proteomes" id="UP000324222">
    <property type="component" value="Unassembled WGS sequence"/>
</dbReference>
<keyword evidence="1" id="KW-0812">Transmembrane</keyword>
<proteinExistence type="predicted"/>
<dbReference type="AlphaFoldDB" id="A0A5B7G6I6"/>
<gene>
    <name evidence="2" type="ORF">E2C01_049491</name>
</gene>
<evidence type="ECO:0000313" key="3">
    <source>
        <dbReference type="Proteomes" id="UP000324222"/>
    </source>
</evidence>
<comment type="caution">
    <text evidence="2">The sequence shown here is derived from an EMBL/GenBank/DDBJ whole genome shotgun (WGS) entry which is preliminary data.</text>
</comment>
<accession>A0A5B7G6I6</accession>
<keyword evidence="1" id="KW-1133">Transmembrane helix</keyword>
<name>A0A5B7G6I6_PORTR</name>
<keyword evidence="3" id="KW-1185">Reference proteome</keyword>
<evidence type="ECO:0000256" key="1">
    <source>
        <dbReference type="SAM" id="Phobius"/>
    </source>
</evidence>
<reference evidence="2 3" key="1">
    <citation type="submission" date="2019-05" db="EMBL/GenBank/DDBJ databases">
        <title>Another draft genome of Portunus trituberculatus and its Hox gene families provides insights of decapod evolution.</title>
        <authorList>
            <person name="Jeong J.-H."/>
            <person name="Song I."/>
            <person name="Kim S."/>
            <person name="Choi T."/>
            <person name="Kim D."/>
            <person name="Ryu S."/>
            <person name="Kim W."/>
        </authorList>
    </citation>
    <scope>NUCLEOTIDE SEQUENCE [LARGE SCALE GENOMIC DNA]</scope>
    <source>
        <tissue evidence="2">Muscle</tissue>
    </source>
</reference>